<evidence type="ECO:0000259" key="3">
    <source>
        <dbReference type="PROSITE" id="PS50004"/>
    </source>
</evidence>
<accession>A0AAV1YFA6</accession>
<dbReference type="GO" id="GO:0009395">
    <property type="term" value="P:phospholipid catabolic process"/>
    <property type="evidence" value="ECO:0007669"/>
    <property type="project" value="TreeGrafter"/>
</dbReference>
<dbReference type="PANTHER" id="PTHR18896:SF202">
    <property type="entry name" value="PHOSPHOLIPASE D ALPHA 3"/>
    <property type="match status" value="1"/>
</dbReference>
<dbReference type="EMBL" id="CAXHTB010000024">
    <property type="protein sequence ID" value="CAL0332704.1"/>
    <property type="molecule type" value="Genomic_DNA"/>
</dbReference>
<reference evidence="4 5" key="1">
    <citation type="submission" date="2024-03" db="EMBL/GenBank/DDBJ databases">
        <authorList>
            <person name="Martinez-Hernandez J."/>
        </authorList>
    </citation>
    <scope>NUCLEOTIDE SEQUENCE [LARGE SCALE GENOMIC DNA]</scope>
</reference>
<organism evidence="4 5">
    <name type="scientific">Lupinus luteus</name>
    <name type="common">European yellow lupine</name>
    <dbReference type="NCBI Taxonomy" id="3873"/>
    <lineage>
        <taxon>Eukaryota</taxon>
        <taxon>Viridiplantae</taxon>
        <taxon>Streptophyta</taxon>
        <taxon>Embryophyta</taxon>
        <taxon>Tracheophyta</taxon>
        <taxon>Spermatophyta</taxon>
        <taxon>Magnoliopsida</taxon>
        <taxon>eudicotyledons</taxon>
        <taxon>Gunneridae</taxon>
        <taxon>Pentapetalae</taxon>
        <taxon>rosids</taxon>
        <taxon>fabids</taxon>
        <taxon>Fabales</taxon>
        <taxon>Fabaceae</taxon>
        <taxon>Papilionoideae</taxon>
        <taxon>50 kb inversion clade</taxon>
        <taxon>genistoids sensu lato</taxon>
        <taxon>core genistoids</taxon>
        <taxon>Genisteae</taxon>
        <taxon>Lupinus</taxon>
    </lineage>
</organism>
<dbReference type="AlphaFoldDB" id="A0AAV1YFA6"/>
<dbReference type="Pfam" id="PF00168">
    <property type="entry name" value="C2"/>
    <property type="match status" value="1"/>
</dbReference>
<evidence type="ECO:0000256" key="2">
    <source>
        <dbReference type="ARBA" id="ARBA00023098"/>
    </source>
</evidence>
<dbReference type="SUPFAM" id="SSF49562">
    <property type="entry name" value="C2 domain (Calcium/lipid-binding domain, CaLB)"/>
    <property type="match status" value="1"/>
</dbReference>
<gene>
    <name evidence="4" type="ORF">LLUT_LOCUS33764</name>
</gene>
<sequence length="105" mass="12105">MKIVGTRLYATIDLDRARVGRTRMIGNQPNNPNWNETFEIYCAHQVSNIVFTVKDNNPIGATLIGRAYVPAELVLKGPIVERWFEILDEEDHRPVPRGSYSYDHY</sequence>
<name>A0AAV1YFA6_LUPLU</name>
<dbReference type="InterPro" id="IPR035892">
    <property type="entry name" value="C2_domain_sf"/>
</dbReference>
<evidence type="ECO:0000313" key="4">
    <source>
        <dbReference type="EMBL" id="CAL0332704.1"/>
    </source>
</evidence>
<feature type="domain" description="C2" evidence="3">
    <location>
        <begin position="1"/>
        <end position="84"/>
    </location>
</feature>
<proteinExistence type="predicted"/>
<protein>
    <recommendedName>
        <fullName evidence="3">C2 domain-containing protein</fullName>
    </recommendedName>
</protein>
<dbReference type="InterPro" id="IPR000008">
    <property type="entry name" value="C2_dom"/>
</dbReference>
<dbReference type="SMART" id="SM00239">
    <property type="entry name" value="C2"/>
    <property type="match status" value="1"/>
</dbReference>
<evidence type="ECO:0000256" key="1">
    <source>
        <dbReference type="ARBA" id="ARBA00022737"/>
    </source>
</evidence>
<evidence type="ECO:0000313" key="5">
    <source>
        <dbReference type="Proteomes" id="UP001497480"/>
    </source>
</evidence>
<comment type="caution">
    <text evidence="4">The sequence shown here is derived from an EMBL/GenBank/DDBJ whole genome shotgun (WGS) entry which is preliminary data.</text>
</comment>
<dbReference type="GO" id="GO:0005886">
    <property type="term" value="C:plasma membrane"/>
    <property type="evidence" value="ECO:0007669"/>
    <property type="project" value="TreeGrafter"/>
</dbReference>
<keyword evidence="1" id="KW-0677">Repeat</keyword>
<keyword evidence="2" id="KW-0443">Lipid metabolism</keyword>
<dbReference type="GO" id="GO:0004630">
    <property type="term" value="F:phospholipase D activity"/>
    <property type="evidence" value="ECO:0007669"/>
    <property type="project" value="TreeGrafter"/>
</dbReference>
<dbReference type="Proteomes" id="UP001497480">
    <property type="component" value="Unassembled WGS sequence"/>
</dbReference>
<dbReference type="PROSITE" id="PS50004">
    <property type="entry name" value="C2"/>
    <property type="match status" value="1"/>
</dbReference>
<keyword evidence="5" id="KW-1185">Reference proteome</keyword>
<dbReference type="Gene3D" id="2.60.40.150">
    <property type="entry name" value="C2 domain"/>
    <property type="match status" value="1"/>
</dbReference>
<dbReference type="PANTHER" id="PTHR18896">
    <property type="entry name" value="PHOSPHOLIPASE D"/>
    <property type="match status" value="1"/>
</dbReference>
<dbReference type="InterPro" id="IPR015679">
    <property type="entry name" value="PLipase_D_fam"/>
</dbReference>